<dbReference type="SUPFAM" id="SSF144091">
    <property type="entry name" value="Rhomboid-like"/>
    <property type="match status" value="1"/>
</dbReference>
<feature type="transmembrane region" description="Helical" evidence="5">
    <location>
        <begin position="165"/>
        <end position="181"/>
    </location>
</feature>
<keyword evidence="2 5" id="KW-0812">Transmembrane</keyword>
<comment type="caution">
    <text evidence="7">The sequence shown here is derived from an EMBL/GenBank/DDBJ whole genome shotgun (WGS) entry which is preliminary data.</text>
</comment>
<evidence type="ECO:0000256" key="3">
    <source>
        <dbReference type="ARBA" id="ARBA00022989"/>
    </source>
</evidence>
<dbReference type="EMBL" id="BAAATR010000015">
    <property type="protein sequence ID" value="GAA2251079.1"/>
    <property type="molecule type" value="Genomic_DNA"/>
</dbReference>
<feature type="transmembrane region" description="Helical" evidence="5">
    <location>
        <begin position="212"/>
        <end position="229"/>
    </location>
</feature>
<evidence type="ECO:0000313" key="7">
    <source>
        <dbReference type="EMBL" id="GAA2251079.1"/>
    </source>
</evidence>
<reference evidence="7 8" key="1">
    <citation type="journal article" date="2019" name="Int. J. Syst. Evol. Microbiol.">
        <title>The Global Catalogue of Microorganisms (GCM) 10K type strain sequencing project: providing services to taxonomists for standard genome sequencing and annotation.</title>
        <authorList>
            <consortium name="The Broad Institute Genomics Platform"/>
            <consortium name="The Broad Institute Genome Sequencing Center for Infectious Disease"/>
            <person name="Wu L."/>
            <person name="Ma J."/>
        </authorList>
    </citation>
    <scope>NUCLEOTIDE SEQUENCE [LARGE SCALE GENOMIC DNA]</scope>
    <source>
        <strain evidence="7 8">JCM 7356</strain>
    </source>
</reference>
<protein>
    <recommendedName>
        <fullName evidence="6">Peptidase S54 rhomboid domain-containing protein</fullName>
    </recommendedName>
</protein>
<dbReference type="InterPro" id="IPR022764">
    <property type="entry name" value="Peptidase_S54_rhomboid_dom"/>
</dbReference>
<feature type="transmembrane region" description="Helical" evidence="5">
    <location>
        <begin position="60"/>
        <end position="79"/>
    </location>
</feature>
<organism evidence="7 8">
    <name type="scientific">Kitasatospora cystarginea</name>
    <dbReference type="NCBI Taxonomy" id="58350"/>
    <lineage>
        <taxon>Bacteria</taxon>
        <taxon>Bacillati</taxon>
        <taxon>Actinomycetota</taxon>
        <taxon>Actinomycetes</taxon>
        <taxon>Kitasatosporales</taxon>
        <taxon>Streptomycetaceae</taxon>
        <taxon>Kitasatospora</taxon>
    </lineage>
</organism>
<evidence type="ECO:0000256" key="1">
    <source>
        <dbReference type="ARBA" id="ARBA00004141"/>
    </source>
</evidence>
<feature type="domain" description="Peptidase S54 rhomboid" evidence="6">
    <location>
        <begin position="96"/>
        <end position="228"/>
    </location>
</feature>
<feature type="transmembrane region" description="Helical" evidence="5">
    <location>
        <begin position="99"/>
        <end position="127"/>
    </location>
</feature>
<proteinExistence type="predicted"/>
<dbReference type="Gene3D" id="1.20.1540.10">
    <property type="entry name" value="Rhomboid-like"/>
    <property type="match status" value="1"/>
</dbReference>
<feature type="transmembrane region" description="Helical" evidence="5">
    <location>
        <begin position="188"/>
        <end position="206"/>
    </location>
</feature>
<sequence>MSPHEIGLYASAAVVVSVGLRTLVLVSPTDGSGAGGSAGNGGSPGEVLAVVRAALARRPWATLTLFAVMAVMAVVQYALPAVVDDLIRQPGALTDGQWWRAGTALLVQSSGITQIACNLPALLVVGAVAESVFGRWRTLAVFLISGVLAHVVSLAGWSPRGGGDSVAICGLAGALAVTCLLRGKALGLMFKGSWFVLLVPAAGLFLCVLHNNHGVGLLAGCLLGLVLAVRTRTRLAQPGAA</sequence>
<accession>A0ABN3E8P3</accession>
<keyword evidence="4 5" id="KW-0472">Membrane</keyword>
<evidence type="ECO:0000256" key="4">
    <source>
        <dbReference type="ARBA" id="ARBA00023136"/>
    </source>
</evidence>
<gene>
    <name evidence="7" type="ORF">GCM10010430_37550</name>
</gene>
<evidence type="ECO:0000256" key="5">
    <source>
        <dbReference type="SAM" id="Phobius"/>
    </source>
</evidence>
<name>A0ABN3E8P3_9ACTN</name>
<feature type="transmembrane region" description="Helical" evidence="5">
    <location>
        <begin position="139"/>
        <end position="159"/>
    </location>
</feature>
<evidence type="ECO:0000256" key="2">
    <source>
        <dbReference type="ARBA" id="ARBA00022692"/>
    </source>
</evidence>
<dbReference type="InterPro" id="IPR035952">
    <property type="entry name" value="Rhomboid-like_sf"/>
</dbReference>
<dbReference type="Proteomes" id="UP001500305">
    <property type="component" value="Unassembled WGS sequence"/>
</dbReference>
<dbReference type="Pfam" id="PF01694">
    <property type="entry name" value="Rhomboid"/>
    <property type="match status" value="1"/>
</dbReference>
<evidence type="ECO:0000259" key="6">
    <source>
        <dbReference type="Pfam" id="PF01694"/>
    </source>
</evidence>
<keyword evidence="3 5" id="KW-1133">Transmembrane helix</keyword>
<keyword evidence="8" id="KW-1185">Reference proteome</keyword>
<evidence type="ECO:0000313" key="8">
    <source>
        <dbReference type="Proteomes" id="UP001500305"/>
    </source>
</evidence>
<dbReference type="RefSeq" id="WP_344637568.1">
    <property type="nucleotide sequence ID" value="NZ_BAAATR010000015.1"/>
</dbReference>
<comment type="subcellular location">
    <subcellularLocation>
        <location evidence="1">Membrane</location>
        <topology evidence="1">Multi-pass membrane protein</topology>
    </subcellularLocation>
</comment>